<dbReference type="Proteomes" id="UP000490535">
    <property type="component" value="Unassembled WGS sequence"/>
</dbReference>
<dbReference type="AlphaFoldDB" id="A0A833PFI6"/>
<reference evidence="2" key="1">
    <citation type="journal article" date="2020" name="MBio">
        <title>Horizontal gene transfer to a defensive symbiont with a reduced genome amongst a multipartite beetle microbiome.</title>
        <authorList>
            <person name="Waterworth S.C."/>
            <person name="Florez L.V."/>
            <person name="Rees E.R."/>
            <person name="Hertweck C."/>
            <person name="Kaltenpoth M."/>
            <person name="Kwan J.C."/>
        </authorList>
    </citation>
    <scope>NUCLEOTIDE SEQUENCE [LARGE SCALE GENOMIC DNA]</scope>
</reference>
<evidence type="ECO:0000313" key="1">
    <source>
        <dbReference type="EMBL" id="KAF1026271.1"/>
    </source>
</evidence>
<gene>
    <name evidence="1" type="ORF">GAK29_01408</name>
</gene>
<dbReference type="EMBL" id="WNDP01000026">
    <property type="protein sequence ID" value="KAF1026271.1"/>
    <property type="molecule type" value="Genomic_DNA"/>
</dbReference>
<sequence length="31" mass="3634">MSEVDKIQFKAELELNLTSPEDIQKWSLDIL</sequence>
<proteinExistence type="predicted"/>
<evidence type="ECO:0000313" key="2">
    <source>
        <dbReference type="Proteomes" id="UP000490535"/>
    </source>
</evidence>
<accession>A0A833PFI6</accession>
<protein>
    <submittedName>
        <fullName evidence="1">Uncharacterized protein</fullName>
    </submittedName>
</protein>
<organism evidence="1 2">
    <name type="scientific">Acinetobacter bereziniae</name>
    <name type="common">Acinetobacter genomosp. 10</name>
    <dbReference type="NCBI Taxonomy" id="106648"/>
    <lineage>
        <taxon>Bacteria</taxon>
        <taxon>Pseudomonadati</taxon>
        <taxon>Pseudomonadota</taxon>
        <taxon>Gammaproteobacteria</taxon>
        <taxon>Moraxellales</taxon>
        <taxon>Moraxellaceae</taxon>
        <taxon>Acinetobacter</taxon>
    </lineage>
</organism>
<name>A0A833PFI6_ACIBZ</name>
<comment type="caution">
    <text evidence="1">The sequence shown here is derived from an EMBL/GenBank/DDBJ whole genome shotgun (WGS) entry which is preliminary data.</text>
</comment>